<keyword evidence="1" id="KW-0732">Signal</keyword>
<reference evidence="2 3" key="1">
    <citation type="submission" date="2018-05" db="EMBL/GenBank/DDBJ databases">
        <title>Complete genome sequence of sponge-derived Streptomyces sp. HNM0039.</title>
        <authorList>
            <person name="Huang X."/>
            <person name="Zhou S."/>
        </authorList>
    </citation>
    <scope>NUCLEOTIDE SEQUENCE [LARGE SCALE GENOMIC DNA]</scope>
    <source>
        <strain evidence="2 3">HNM0039</strain>
    </source>
</reference>
<dbReference type="AlphaFoldDB" id="A0A2S1SX21"/>
<feature type="chain" id="PRO_5015422143" evidence="1">
    <location>
        <begin position="33"/>
        <end position="203"/>
    </location>
</feature>
<protein>
    <submittedName>
        <fullName evidence="2">Uncharacterized protein</fullName>
    </submittedName>
</protein>
<dbReference type="EMBL" id="CP029188">
    <property type="protein sequence ID" value="AWI30964.1"/>
    <property type="molecule type" value="Genomic_DNA"/>
</dbReference>
<evidence type="ECO:0000313" key="2">
    <source>
        <dbReference type="EMBL" id="AWI30964.1"/>
    </source>
</evidence>
<evidence type="ECO:0000313" key="3">
    <source>
        <dbReference type="Proteomes" id="UP000244900"/>
    </source>
</evidence>
<gene>
    <name evidence="2" type="ORF">DDW44_20910</name>
</gene>
<dbReference type="Proteomes" id="UP000244900">
    <property type="component" value="Chromosome"/>
</dbReference>
<feature type="signal peptide" evidence="1">
    <location>
        <begin position="1"/>
        <end position="32"/>
    </location>
</feature>
<accession>A0A2S1SX21</accession>
<dbReference type="RefSeq" id="WP_108907356.1">
    <property type="nucleotide sequence ID" value="NZ_CP029188.1"/>
</dbReference>
<keyword evidence="3" id="KW-1185">Reference proteome</keyword>
<dbReference type="OrthoDB" id="4208330at2"/>
<name>A0A2S1SX21_9ACTN</name>
<proteinExistence type="predicted"/>
<organism evidence="2 3">
    <name type="scientific">Streptomyces tirandamycinicus</name>
    <dbReference type="NCBI Taxonomy" id="2174846"/>
    <lineage>
        <taxon>Bacteria</taxon>
        <taxon>Bacillati</taxon>
        <taxon>Actinomycetota</taxon>
        <taxon>Actinomycetes</taxon>
        <taxon>Kitasatosporales</taxon>
        <taxon>Streptomycetaceae</taxon>
        <taxon>Streptomyces</taxon>
    </lineage>
</organism>
<dbReference type="KEGG" id="stir:DDW44_20910"/>
<sequence length="203" mass="21261">MSPTIRSGRLLVSALAAAAVTGGVVASSTAGAAPVTPRAGAVTEIRAELRAGWVKTTDAPTGITVDLPGKATVEKHTERVLGHDVTSRGYLVQTGEGFVVFAVTDVPDSYDIRLEAELQAFVEGMKQETGASLISTGAEMTTVEGRPALDARIATDEGERMTGSTLLVDGDRYLVQAVTVGPEANEKALDKTHREIVDSMRIP</sequence>
<evidence type="ECO:0000256" key="1">
    <source>
        <dbReference type="SAM" id="SignalP"/>
    </source>
</evidence>